<feature type="compositionally biased region" description="Polar residues" evidence="4">
    <location>
        <begin position="1652"/>
        <end position="1661"/>
    </location>
</feature>
<dbReference type="FunFam" id="3.30.70.940:FF:000010">
    <property type="entry name" value="Protein RNA-directed DNA methylation 3"/>
    <property type="match status" value="1"/>
</dbReference>
<feature type="region of interest" description="Disordered" evidence="4">
    <location>
        <begin position="387"/>
        <end position="409"/>
    </location>
</feature>
<feature type="compositionally biased region" description="Low complexity" evidence="4">
    <location>
        <begin position="1296"/>
        <end position="1307"/>
    </location>
</feature>
<dbReference type="SMART" id="SM00739">
    <property type="entry name" value="KOW"/>
    <property type="match status" value="3"/>
</dbReference>
<feature type="domain" description="NusG-like N-terminal" evidence="5">
    <location>
        <begin position="142"/>
        <end position="231"/>
    </location>
</feature>
<feature type="compositionally biased region" description="Polar residues" evidence="4">
    <location>
        <begin position="1506"/>
        <end position="1515"/>
    </location>
</feature>
<dbReference type="GO" id="GO:0006368">
    <property type="term" value="P:transcription elongation by RNA polymerase II"/>
    <property type="evidence" value="ECO:0007669"/>
    <property type="project" value="TreeGrafter"/>
</dbReference>
<dbReference type="Gene3D" id="3.30.70.940">
    <property type="entry name" value="NusG, N-terminal domain"/>
    <property type="match status" value="1"/>
</dbReference>
<dbReference type="Proteomes" id="UP000595140">
    <property type="component" value="Unassembled WGS sequence"/>
</dbReference>
<feature type="compositionally biased region" description="Polar residues" evidence="4">
    <location>
        <begin position="988"/>
        <end position="1011"/>
    </location>
</feature>
<feature type="compositionally biased region" description="Basic and acidic residues" evidence="4">
    <location>
        <begin position="389"/>
        <end position="403"/>
    </location>
</feature>
<dbReference type="Pfam" id="PF23042">
    <property type="entry name" value="KOW1_SPT5"/>
    <property type="match status" value="1"/>
</dbReference>
<dbReference type="InterPro" id="IPR041978">
    <property type="entry name" value="KOW_Spt5_5"/>
</dbReference>
<feature type="compositionally biased region" description="Low complexity" evidence="4">
    <location>
        <begin position="1747"/>
        <end position="1758"/>
    </location>
</feature>
<dbReference type="CDD" id="cd06084">
    <property type="entry name" value="KOW_Spt5_4"/>
    <property type="match status" value="1"/>
</dbReference>
<feature type="compositionally biased region" description="Gly residues" evidence="4">
    <location>
        <begin position="1695"/>
        <end position="1718"/>
    </location>
</feature>
<dbReference type="GO" id="GO:0006357">
    <property type="term" value="P:regulation of transcription by RNA polymerase II"/>
    <property type="evidence" value="ECO:0007669"/>
    <property type="project" value="InterPro"/>
</dbReference>
<feature type="compositionally biased region" description="Gly residues" evidence="4">
    <location>
        <begin position="1444"/>
        <end position="1464"/>
    </location>
</feature>
<dbReference type="Pfam" id="PF23291">
    <property type="entry name" value="KOW4_SPT5"/>
    <property type="match status" value="1"/>
</dbReference>
<dbReference type="InterPro" id="IPR039659">
    <property type="entry name" value="SPT5"/>
</dbReference>
<dbReference type="EMBL" id="OOIL02002583">
    <property type="protein sequence ID" value="VFQ83649.1"/>
    <property type="molecule type" value="Genomic_DNA"/>
</dbReference>
<feature type="compositionally biased region" description="Gly residues" evidence="4">
    <location>
        <begin position="1160"/>
        <end position="1173"/>
    </location>
</feature>
<feature type="compositionally biased region" description="Gly residues" evidence="4">
    <location>
        <begin position="1110"/>
        <end position="1141"/>
    </location>
</feature>
<feature type="domain" description="KOW" evidence="6">
    <location>
        <begin position="236"/>
        <end position="263"/>
    </location>
</feature>
<feature type="compositionally biased region" description="Low complexity" evidence="4">
    <location>
        <begin position="1222"/>
        <end position="1236"/>
    </location>
</feature>
<name>A0A484M4Y3_9ASTE</name>
<feature type="compositionally biased region" description="Polar residues" evidence="4">
    <location>
        <begin position="1322"/>
        <end position="1348"/>
    </location>
</feature>
<feature type="compositionally biased region" description="Polar residues" evidence="4">
    <location>
        <begin position="915"/>
        <end position="940"/>
    </location>
</feature>
<feature type="compositionally biased region" description="Polar residues" evidence="4">
    <location>
        <begin position="1398"/>
        <end position="1410"/>
    </location>
</feature>
<feature type="compositionally biased region" description="Low complexity" evidence="4">
    <location>
        <begin position="751"/>
        <end position="764"/>
    </location>
</feature>
<evidence type="ECO:0000313" key="7">
    <source>
        <dbReference type="EMBL" id="VFQ83649.1"/>
    </source>
</evidence>
<feature type="domain" description="KOW" evidence="6">
    <location>
        <begin position="584"/>
        <end position="611"/>
    </location>
</feature>
<dbReference type="FunFam" id="2.30.30.30:FF:000053">
    <property type="entry name" value="Protein RNA-directed DNA methylation 3"/>
    <property type="match status" value="1"/>
</dbReference>
<protein>
    <recommendedName>
        <fullName evidence="9">Protein RNA-directed DNA methylation 3</fullName>
    </recommendedName>
</protein>
<dbReference type="PANTHER" id="PTHR11125">
    <property type="entry name" value="SUPPRESSOR OF TY 5"/>
    <property type="match status" value="1"/>
</dbReference>
<dbReference type="InterPro" id="IPR036735">
    <property type="entry name" value="NGN_dom_sf"/>
</dbReference>
<evidence type="ECO:0000313" key="8">
    <source>
        <dbReference type="Proteomes" id="UP000595140"/>
    </source>
</evidence>
<feature type="compositionally biased region" description="Low complexity" evidence="4">
    <location>
        <begin position="1251"/>
        <end position="1270"/>
    </location>
</feature>
<dbReference type="InterPro" id="IPR041977">
    <property type="entry name" value="KOW_Spt5_4"/>
</dbReference>
<dbReference type="Pfam" id="PF03439">
    <property type="entry name" value="Spt5-NGN"/>
    <property type="match status" value="1"/>
</dbReference>
<dbReference type="PANTHER" id="PTHR11125:SF8">
    <property type="entry name" value="PROTEIN RNA-DIRECTED DNA METHYLATION 3"/>
    <property type="match status" value="1"/>
</dbReference>
<dbReference type="Pfam" id="PF23037">
    <property type="entry name" value="KOWx_SPT5"/>
    <property type="match status" value="1"/>
</dbReference>
<feature type="compositionally biased region" description="Gly residues" evidence="4">
    <location>
        <begin position="1056"/>
        <end position="1087"/>
    </location>
</feature>
<feature type="compositionally biased region" description="Low complexity" evidence="4">
    <location>
        <begin position="683"/>
        <end position="699"/>
    </location>
</feature>
<feature type="region of interest" description="Disordered" evidence="4">
    <location>
        <begin position="666"/>
        <end position="706"/>
    </location>
</feature>
<feature type="compositionally biased region" description="Polar residues" evidence="4">
    <location>
        <begin position="953"/>
        <end position="979"/>
    </location>
</feature>
<reference evidence="7 8" key="1">
    <citation type="submission" date="2018-04" db="EMBL/GenBank/DDBJ databases">
        <authorList>
            <person name="Vogel A."/>
        </authorList>
    </citation>
    <scope>NUCLEOTIDE SEQUENCE [LARGE SCALE GENOMIC DNA]</scope>
</reference>
<proteinExistence type="predicted"/>
<dbReference type="InterPro" id="IPR006645">
    <property type="entry name" value="NGN-like_dom"/>
</dbReference>
<dbReference type="InterPro" id="IPR005824">
    <property type="entry name" value="KOW"/>
</dbReference>
<dbReference type="InterPro" id="IPR005100">
    <property type="entry name" value="NGN-domain"/>
</dbReference>
<evidence type="ECO:0000256" key="2">
    <source>
        <dbReference type="ARBA" id="ARBA00023163"/>
    </source>
</evidence>
<feature type="compositionally biased region" description="Low complexity" evidence="4">
    <location>
        <begin position="1411"/>
        <end position="1424"/>
    </location>
</feature>
<dbReference type="GO" id="GO:0032044">
    <property type="term" value="C:DSIF complex"/>
    <property type="evidence" value="ECO:0007669"/>
    <property type="project" value="TreeGrafter"/>
</dbReference>
<feature type="compositionally biased region" description="Gly residues" evidence="4">
    <location>
        <begin position="1662"/>
        <end position="1683"/>
    </location>
</feature>
<dbReference type="Gene3D" id="2.30.30.30">
    <property type="match status" value="2"/>
</dbReference>
<dbReference type="CDD" id="cd09888">
    <property type="entry name" value="NGN_Euk"/>
    <property type="match status" value="1"/>
</dbReference>
<dbReference type="SMART" id="SM00738">
    <property type="entry name" value="NGN"/>
    <property type="match status" value="1"/>
</dbReference>
<evidence type="ECO:0000259" key="5">
    <source>
        <dbReference type="SMART" id="SM00738"/>
    </source>
</evidence>
<dbReference type="InterPro" id="IPR057936">
    <property type="entry name" value="KOWx_Spt5"/>
</dbReference>
<feature type="compositionally biased region" description="Basic and acidic residues" evidence="4">
    <location>
        <begin position="1479"/>
        <end position="1491"/>
    </location>
</feature>
<dbReference type="InterPro" id="IPR039385">
    <property type="entry name" value="NGN_Euk"/>
</dbReference>
<evidence type="ECO:0000259" key="6">
    <source>
        <dbReference type="SMART" id="SM00739"/>
    </source>
</evidence>
<feature type="compositionally biased region" description="Low complexity" evidence="4">
    <location>
        <begin position="856"/>
        <end position="869"/>
    </location>
</feature>
<keyword evidence="3" id="KW-0539">Nucleus</keyword>
<dbReference type="Pfam" id="PF23290">
    <property type="entry name" value="KOW5_SPT5"/>
    <property type="match status" value="1"/>
</dbReference>
<feature type="region of interest" description="Disordered" evidence="4">
    <location>
        <begin position="1"/>
        <end position="24"/>
    </location>
</feature>
<sequence>MVSDKGKEKVAGGGKGSAGKRKIDLDKGYDEDKIGKRRKAGIQFFEDQAYQVGEDDNDFSDEFDFSDDDFFQEDFVAEVPDEQAKHTGFPLVPKEEEMDEEELEKMLRERYKPGSGFVRFAEDGYEGKGFIEEEVSAPSSRDPTLWKVKCMIGRERHSAFCLMQKYVDLKALGTKLQIISAFALDHVKGFVYIEADKQRDVIETCRGLCSIYCSRMAPVPKNEISQLISVRNKCNGISEGTWARVKSGKYKGDLAQVVAVNDIQRKVTVKLIPRIDLQALAEKYGGGVASKKASIPTARFISSTELEDFRPLITYRKDRETNQMYEVLDGMMLKEGYLYKKMSVDSLCLWGVMPTETELLKFEPPKKDEPLDTEWLSQLYGERKKKQTIKNDKGTGKGGEKAEGSSSSSNNNFEVDDLVFFGRKDFGIIVGTEKENVYKIMKEGSEGSILVTLQLRELRAACFDRKLFTVKDQHKNTITINNVVRVLDGPSKDRQGTVKQIYKGVIFLYDELGEEHNRYICVKAQICEKVSCNDALLNGKGNEAGPSSCFGDSPPSPNTPLSPKKPFWEREGNNSFHREDNDVLFSIGQSVRIRVGPLKGYTCRVLAVRKTDVTVKLDSRQQILTVKSEHLSQVHGKSGIPLGSADPEAAKPFDLFGAQDGAREWTDGGVQAAQDDSWNAGLSSSGRSSWPSFPSSSIPTQQNQNTSSLTAVDFNKDAGSSAWETETSQSKNAADSGQSCGWGGSDSWKKGASTGVAGTSGSDSWGKTSEACEDNTIKNDASNWCAPGATVGKESSGSWNQIESSTWTKTAASNEGQSEGWGKKGKGEENDGPSWGKPVGSQGAAVANSDAWGSKGASSSSLPGPVSESGGWGNAGKSQDGGSQWGKQDGGSSWNKPSSSLPGPAIESGGWGSAGTAQDGGSQWGKQDGGSSWNKPSSSLPGPAIESGGWGNAGNSQDGGTQWGKQDGGSSWNKPSSSLPGPGIESGGWNSAGNSQDGGTQWGKQDGVSSWNKKEDKTSWETKGGGGSSLSQQDSKVQDVGSSWNKKEDSKIHNSSGGGEDGGSSWGKKGGGSWGTQDGGTQAGGSSWGQRADHSSSWNKKEDSKIHNSSGGGEDGGSSWGKKGGGSWGTQDGGTQAGGSSWGQRADHSSGGDGSDQQGSWGGGGTFDGGHGSGGRRGRGRGRDSFGRGGRGRSFDRGGESSSWGKEGDDTYGLGFGGAGGQQSSSWRSSQESSWGKTTTDGSKKDDWGNSNASAGQSSWKSSQESSWGKAKSNDGTTNASWGSNQDAGGENGDKWTSNKAASNSSWKSDHQSENPERNNKQSDWQSGGNWNASKPSAGENQSSSWNRKSSEDEGNKDTTGVGGWNTGKENGTETTNTSSGWNNKSSNEGASVGWGSIENQSSGWKSETTSNAWSGKGNWNSGGSSFGGGNELQDDNSNERGGRGGWRGGRGGGSDRGGGFRGRGGYDRGRGYQGRGGGFDRDGGGFRGRGDGFGGRGRGRRDQSSDWNNNSRNDFGSDGNRPSSWSTGNDSGGGGGSWEAGGDNKGGWSAGGDGNKPSSWNTGNDAGGGWKAASDNKGGWGAGGDGNKPSSWNSGNDAGGGWKAAGDNKAGWSAGGDGNKPSSWNTDNDAGGGWKASSDNNGGWGAGSDGNKPSSCNTGNESGGGWKAAGDNKGGWGAGGDGNKPSSCNTRNESGGGWKAAGDNKGGWGAGDAGGSTGKTSSTSWGGNAPEPSKPKQDSGGAAGDSWGKAASSSTTSWGGGQGNGAASSAGKGGW</sequence>
<dbReference type="InterPro" id="IPR014722">
    <property type="entry name" value="Rib_uL2_dom2"/>
</dbReference>
<evidence type="ECO:0000256" key="1">
    <source>
        <dbReference type="ARBA" id="ARBA00004123"/>
    </source>
</evidence>
<feature type="compositionally biased region" description="Polar residues" evidence="4">
    <location>
        <begin position="793"/>
        <end position="814"/>
    </location>
</feature>
<feature type="domain" description="KOW" evidence="6">
    <location>
        <begin position="477"/>
        <end position="504"/>
    </location>
</feature>
<feature type="compositionally biased region" description="Gly residues" evidence="4">
    <location>
        <begin position="1531"/>
        <end position="1555"/>
    </location>
</feature>
<feature type="compositionally biased region" description="Polar residues" evidence="4">
    <location>
        <begin position="876"/>
        <end position="901"/>
    </location>
</feature>
<keyword evidence="2" id="KW-0804">Transcription</keyword>
<feature type="compositionally biased region" description="Polar residues" evidence="4">
    <location>
        <begin position="1274"/>
        <end position="1287"/>
    </location>
</feature>
<feature type="region of interest" description="Disordered" evidence="4">
    <location>
        <begin position="718"/>
        <end position="1776"/>
    </location>
</feature>
<feature type="compositionally biased region" description="Basic and acidic residues" evidence="4">
    <location>
        <begin position="1"/>
        <end position="10"/>
    </location>
</feature>
<dbReference type="OrthoDB" id="28901at2759"/>
<evidence type="ECO:0000256" key="4">
    <source>
        <dbReference type="SAM" id="MobiDB-lite"/>
    </source>
</evidence>
<comment type="subcellular location">
    <subcellularLocation>
        <location evidence="1">Nucleus</location>
    </subcellularLocation>
</comment>
<dbReference type="GO" id="GO:0032784">
    <property type="term" value="P:regulation of DNA-templated transcription elongation"/>
    <property type="evidence" value="ECO:0007669"/>
    <property type="project" value="InterPro"/>
</dbReference>
<feature type="compositionally biased region" description="Low complexity" evidence="4">
    <location>
        <begin position="1719"/>
        <end position="1729"/>
    </location>
</feature>
<keyword evidence="8" id="KW-1185">Reference proteome</keyword>
<feature type="compositionally biased region" description="Basic and acidic residues" evidence="4">
    <location>
        <begin position="1091"/>
        <end position="1106"/>
    </location>
</feature>
<feature type="compositionally biased region" description="Low complexity" evidence="4">
    <location>
        <begin position="1367"/>
        <end position="1384"/>
    </location>
</feature>
<organism evidence="7 8">
    <name type="scientific">Cuscuta campestris</name>
    <dbReference type="NCBI Taxonomy" id="132261"/>
    <lineage>
        <taxon>Eukaryota</taxon>
        <taxon>Viridiplantae</taxon>
        <taxon>Streptophyta</taxon>
        <taxon>Embryophyta</taxon>
        <taxon>Tracheophyta</taxon>
        <taxon>Spermatophyta</taxon>
        <taxon>Magnoliopsida</taxon>
        <taxon>eudicotyledons</taxon>
        <taxon>Gunneridae</taxon>
        <taxon>Pentapetalae</taxon>
        <taxon>asterids</taxon>
        <taxon>lamiids</taxon>
        <taxon>Solanales</taxon>
        <taxon>Convolvulaceae</taxon>
        <taxon>Cuscuteae</taxon>
        <taxon>Cuscuta</taxon>
        <taxon>Cuscuta subgen. Grammica</taxon>
        <taxon>Cuscuta sect. Cleistogrammica</taxon>
    </lineage>
</organism>
<dbReference type="CDD" id="cd06081">
    <property type="entry name" value="KOW_Spt5_1"/>
    <property type="match status" value="1"/>
</dbReference>
<gene>
    <name evidence="7" type="ORF">CCAM_LOCUS25425</name>
</gene>
<feature type="compositionally biased region" description="Polar residues" evidence="4">
    <location>
        <begin position="722"/>
        <end position="739"/>
    </location>
</feature>
<accession>A0A484M4Y3</accession>
<feature type="compositionally biased region" description="Basic and acidic residues" evidence="4">
    <location>
        <begin position="1308"/>
        <end position="1321"/>
    </location>
</feature>
<dbReference type="InterPro" id="IPR041973">
    <property type="entry name" value="KOW_Spt5_1"/>
</dbReference>
<dbReference type="GO" id="GO:0003729">
    <property type="term" value="F:mRNA binding"/>
    <property type="evidence" value="ECO:0007669"/>
    <property type="project" value="TreeGrafter"/>
</dbReference>
<feature type="compositionally biased region" description="Low complexity" evidence="4">
    <location>
        <begin position="1766"/>
        <end position="1776"/>
    </location>
</feature>
<evidence type="ECO:0000256" key="3">
    <source>
        <dbReference type="ARBA" id="ARBA00023242"/>
    </source>
</evidence>
<evidence type="ECO:0008006" key="9">
    <source>
        <dbReference type="Google" id="ProtNLM"/>
    </source>
</evidence>